<sequence length="159" mass="17584">MSEAPGYEVSSWGRVAGKRARILAHARTHGYHVVCLTRDSQSFNRRVSRLVADAFLGPPPFDDALVAHNNGDKDDNRVSNLRWASALENQADRTRHGTRLCGSKANGAVLSEADIPAIRRRADGGERYADIADNFGVSISTVYLIRKRRTWTHVPEADS</sequence>
<dbReference type="Pfam" id="PF13392">
    <property type="entry name" value="HNH_3"/>
    <property type="match status" value="1"/>
</dbReference>
<dbReference type="Proteomes" id="UP000229498">
    <property type="component" value="Unassembled WGS sequence"/>
</dbReference>
<evidence type="ECO:0000259" key="1">
    <source>
        <dbReference type="Pfam" id="PF13392"/>
    </source>
</evidence>
<keyword evidence="3" id="KW-1185">Reference proteome</keyword>
<dbReference type="SUPFAM" id="SSF54060">
    <property type="entry name" value="His-Me finger endonucleases"/>
    <property type="match status" value="1"/>
</dbReference>
<comment type="caution">
    <text evidence="2">The sequence shown here is derived from an EMBL/GenBank/DDBJ whole genome shotgun (WGS) entry which is preliminary data.</text>
</comment>
<dbReference type="Gene3D" id="1.10.10.60">
    <property type="entry name" value="Homeodomain-like"/>
    <property type="match status" value="1"/>
</dbReference>
<accession>A0A2M9G355</accession>
<reference evidence="2 3" key="1">
    <citation type="submission" date="2017-11" db="EMBL/GenBank/DDBJ databases">
        <title>Draft genome sequence of Rhizobiales bacterium SY3-13.</title>
        <authorList>
            <person name="Sun C."/>
        </authorList>
    </citation>
    <scope>NUCLEOTIDE SEQUENCE [LARGE SCALE GENOMIC DNA]</scope>
    <source>
        <strain evidence="2 3">SY3-13</strain>
    </source>
</reference>
<feature type="domain" description="HNH nuclease" evidence="1">
    <location>
        <begin position="46"/>
        <end position="90"/>
    </location>
</feature>
<gene>
    <name evidence="2" type="ORF">CVT23_09160</name>
</gene>
<protein>
    <recommendedName>
        <fullName evidence="1">HNH nuclease domain-containing protein</fullName>
    </recommendedName>
</protein>
<evidence type="ECO:0000313" key="2">
    <source>
        <dbReference type="EMBL" id="PJK30143.1"/>
    </source>
</evidence>
<evidence type="ECO:0000313" key="3">
    <source>
        <dbReference type="Proteomes" id="UP000229498"/>
    </source>
</evidence>
<name>A0A2M9G355_9PROT</name>
<dbReference type="EMBL" id="PHIG01000031">
    <property type="protein sequence ID" value="PJK30143.1"/>
    <property type="molecule type" value="Genomic_DNA"/>
</dbReference>
<dbReference type="AlphaFoldDB" id="A0A2M9G355"/>
<organism evidence="2 3">
    <name type="scientific">Minwuia thermotolerans</name>
    <dbReference type="NCBI Taxonomy" id="2056226"/>
    <lineage>
        <taxon>Bacteria</taxon>
        <taxon>Pseudomonadati</taxon>
        <taxon>Pseudomonadota</taxon>
        <taxon>Alphaproteobacteria</taxon>
        <taxon>Minwuiales</taxon>
        <taxon>Minwuiaceae</taxon>
        <taxon>Minwuia</taxon>
    </lineage>
</organism>
<dbReference type="Pfam" id="PF13384">
    <property type="entry name" value="HTH_23"/>
    <property type="match status" value="1"/>
</dbReference>
<dbReference type="InterPro" id="IPR044925">
    <property type="entry name" value="His-Me_finger_sf"/>
</dbReference>
<dbReference type="InterPro" id="IPR003615">
    <property type="entry name" value="HNH_nuc"/>
</dbReference>
<proteinExistence type="predicted"/>
<dbReference type="Gene3D" id="3.90.75.20">
    <property type="match status" value="1"/>
</dbReference>